<comment type="caution">
    <text evidence="6">The sequence shown here is derived from an EMBL/GenBank/DDBJ whole genome shotgun (WGS) entry which is preliminary data.</text>
</comment>
<dbReference type="GO" id="GO:0003677">
    <property type="term" value="F:DNA binding"/>
    <property type="evidence" value="ECO:0007669"/>
    <property type="project" value="InterPro"/>
</dbReference>
<feature type="active site" evidence="3">
    <location>
        <position position="164"/>
    </location>
</feature>
<evidence type="ECO:0000259" key="5">
    <source>
        <dbReference type="Pfam" id="PF07859"/>
    </source>
</evidence>
<dbReference type="InterPro" id="IPR013094">
    <property type="entry name" value="AB_hydrolase_3"/>
</dbReference>
<dbReference type="Gene3D" id="3.40.50.1820">
    <property type="entry name" value="alpha/beta hydrolase"/>
    <property type="match status" value="1"/>
</dbReference>
<dbReference type="InterPro" id="IPR016177">
    <property type="entry name" value="DNA-bd_dom_sf"/>
</dbReference>
<dbReference type="InterPro" id="IPR036955">
    <property type="entry name" value="AP2/ERF_dom_sf"/>
</dbReference>
<evidence type="ECO:0000256" key="4">
    <source>
        <dbReference type="SAM" id="MobiDB-lite"/>
    </source>
</evidence>
<dbReference type="PANTHER" id="PTHR48081:SF8">
    <property type="entry name" value="ALPHA_BETA HYDROLASE FOLD-3 DOMAIN-CONTAINING PROTEIN-RELATED"/>
    <property type="match status" value="1"/>
</dbReference>
<comment type="similarity">
    <text evidence="1">Belongs to the 'GDXG' lipolytic enzyme family.</text>
</comment>
<dbReference type="PANTHER" id="PTHR48081">
    <property type="entry name" value="AB HYDROLASE SUPERFAMILY PROTEIN C4A8.06C"/>
    <property type="match status" value="1"/>
</dbReference>
<dbReference type="SUPFAM" id="SSF53474">
    <property type="entry name" value="alpha/beta-Hydrolases"/>
    <property type="match status" value="1"/>
</dbReference>
<gene>
    <name evidence="6" type="ORF">PECAL_3P14330</name>
</gene>
<dbReference type="PROSITE" id="PS01174">
    <property type="entry name" value="LIPASE_GDXG_SER"/>
    <property type="match status" value="1"/>
</dbReference>
<evidence type="ECO:0000256" key="3">
    <source>
        <dbReference type="PROSITE-ProRule" id="PRU10038"/>
    </source>
</evidence>
<feature type="compositionally biased region" description="Low complexity" evidence="4">
    <location>
        <begin position="1"/>
        <end position="17"/>
    </location>
</feature>
<protein>
    <recommendedName>
        <fullName evidence="5">Alpha/beta hydrolase fold-3 domain-containing protein</fullName>
    </recommendedName>
</protein>
<evidence type="ECO:0000313" key="7">
    <source>
        <dbReference type="Proteomes" id="UP000789595"/>
    </source>
</evidence>
<dbReference type="SUPFAM" id="SSF54171">
    <property type="entry name" value="DNA-binding domain"/>
    <property type="match status" value="1"/>
</dbReference>
<feature type="domain" description="Alpha/beta hydrolase fold-3" evidence="5">
    <location>
        <begin position="95"/>
        <end position="283"/>
    </location>
</feature>
<dbReference type="AlphaFoldDB" id="A0A8J2SQE6"/>
<dbReference type="InterPro" id="IPR033140">
    <property type="entry name" value="Lipase_GDXG_put_SER_AS"/>
</dbReference>
<dbReference type="GO" id="GO:0016787">
    <property type="term" value="F:hydrolase activity"/>
    <property type="evidence" value="ECO:0007669"/>
    <property type="project" value="UniProtKB-KW"/>
</dbReference>
<keyword evidence="2" id="KW-0378">Hydrolase</keyword>
<dbReference type="OrthoDB" id="2152029at2759"/>
<sequence>MMLRRALAQSLRRSSTAPPEQKQQRPVVKQLLNAIRKTPWWAGGDVERNRTLFEELMERGNARCPHLGSTHEATTTDYGGVRIAPRDSESKATICFVHGGGFFAGSPHAYRGAVASLIARVPGGCTALLPKYRRAPEFTIADAVNDVVGQYNELTGPIVLAGDSAGAYLALRAAQQLSSKPAGVLLWCPYLLHHPTKDVQRSLSSDGDFLDVSSLQPARHVNDEQNDARHAFALTASGVDDMMILSGEQETLHVDALTLALTAKASGTEVTHKTYEEMFHDFMLFPKFLREAEDALSESAQYIAQRCDPVVESEVDRLRRELAEALQEEDVEEPSEATSDDIEDWAKRVSRFVGVAWDEKRRKWKVTLNELDGKDRTIGRYDDEREAAYARNKAVLDAGLEGRRRMNAVDEHGVLVPPGAPHRRAKASVIAPDPLAVTKYGVSKYWGVTWDRKGRVWRAQYTDGDGKRKSVGRYGNEEEAAYAYNDAIREAGLEGVRKVNPVVDGKLALKPPLRDPTAAQQSKYWGVTWARKQSKQWRATYNDANTVKRHIGYFDDQEAAALAVNKAIIDAGLAGVRRMNEIDADGMPVPRPWGGGD</sequence>
<dbReference type="InterPro" id="IPR050300">
    <property type="entry name" value="GDXG_lipolytic_enzyme"/>
</dbReference>
<evidence type="ECO:0000313" key="6">
    <source>
        <dbReference type="EMBL" id="CAH0371487.1"/>
    </source>
</evidence>
<name>A0A8J2SQE6_9STRA</name>
<proteinExistence type="inferred from homology"/>
<organism evidence="6 7">
    <name type="scientific">Pelagomonas calceolata</name>
    <dbReference type="NCBI Taxonomy" id="35677"/>
    <lineage>
        <taxon>Eukaryota</taxon>
        <taxon>Sar</taxon>
        <taxon>Stramenopiles</taxon>
        <taxon>Ochrophyta</taxon>
        <taxon>Pelagophyceae</taxon>
        <taxon>Pelagomonadales</taxon>
        <taxon>Pelagomonadaceae</taxon>
        <taxon>Pelagomonas</taxon>
    </lineage>
</organism>
<evidence type="ECO:0000256" key="1">
    <source>
        <dbReference type="ARBA" id="ARBA00010515"/>
    </source>
</evidence>
<dbReference type="Proteomes" id="UP000789595">
    <property type="component" value="Unassembled WGS sequence"/>
</dbReference>
<accession>A0A8J2SQE6</accession>
<dbReference type="Gene3D" id="3.30.730.10">
    <property type="entry name" value="AP2/ERF domain"/>
    <property type="match status" value="1"/>
</dbReference>
<evidence type="ECO:0000256" key="2">
    <source>
        <dbReference type="ARBA" id="ARBA00022801"/>
    </source>
</evidence>
<dbReference type="Pfam" id="PF07859">
    <property type="entry name" value="Abhydrolase_3"/>
    <property type="match status" value="1"/>
</dbReference>
<dbReference type="GO" id="GO:0003700">
    <property type="term" value="F:DNA-binding transcription factor activity"/>
    <property type="evidence" value="ECO:0007669"/>
    <property type="project" value="InterPro"/>
</dbReference>
<reference evidence="6" key="1">
    <citation type="submission" date="2021-11" db="EMBL/GenBank/DDBJ databases">
        <authorList>
            <consortium name="Genoscope - CEA"/>
            <person name="William W."/>
        </authorList>
    </citation>
    <scope>NUCLEOTIDE SEQUENCE</scope>
</reference>
<feature type="region of interest" description="Disordered" evidence="4">
    <location>
        <begin position="1"/>
        <end position="26"/>
    </location>
</feature>
<keyword evidence="7" id="KW-1185">Reference proteome</keyword>
<dbReference type="EMBL" id="CAKKNE010000003">
    <property type="protein sequence ID" value="CAH0371487.1"/>
    <property type="molecule type" value="Genomic_DNA"/>
</dbReference>
<dbReference type="InterPro" id="IPR029058">
    <property type="entry name" value="AB_hydrolase_fold"/>
</dbReference>